<organism evidence="3">
    <name type="scientific">uncultured Lysobacter sp</name>
    <dbReference type="NCBI Taxonomy" id="271060"/>
    <lineage>
        <taxon>Bacteria</taxon>
        <taxon>Pseudomonadati</taxon>
        <taxon>Pseudomonadota</taxon>
        <taxon>Gammaproteobacteria</taxon>
        <taxon>Lysobacterales</taxon>
        <taxon>Lysobacteraceae</taxon>
        <taxon>Lysobacter</taxon>
        <taxon>environmental samples</taxon>
    </lineage>
</organism>
<feature type="chain" id="PRO_5026722785" description="DUF2884 family protein" evidence="2">
    <location>
        <begin position="24"/>
        <end position="223"/>
    </location>
</feature>
<evidence type="ECO:0000256" key="2">
    <source>
        <dbReference type="SAM" id="SignalP"/>
    </source>
</evidence>
<feature type="region of interest" description="Disordered" evidence="1">
    <location>
        <begin position="186"/>
        <end position="223"/>
    </location>
</feature>
<dbReference type="PROSITE" id="PS51257">
    <property type="entry name" value="PROKAR_LIPOPROTEIN"/>
    <property type="match status" value="1"/>
</dbReference>
<accession>A0A6J4LAD3</accession>
<proteinExistence type="predicted"/>
<evidence type="ECO:0000313" key="3">
    <source>
        <dbReference type="EMBL" id="CAA9323548.1"/>
    </source>
</evidence>
<feature type="signal peptide" evidence="2">
    <location>
        <begin position="1"/>
        <end position="23"/>
    </location>
</feature>
<dbReference type="Pfam" id="PF11101">
    <property type="entry name" value="DUF2884"/>
    <property type="match status" value="2"/>
</dbReference>
<keyword evidence="2" id="KW-0732">Signal</keyword>
<sequence length="223" mass="22727">MKTPLMAGVALLACVTALTGCDAQPSTDAVTGTVGTEMSSAIEKARRKLDTGNITVSNSGPGKAEITPTGDLLIDGRTVPVSPQQRALLLDYRTKVAEVAGAGMDIGTQGAGLAMKAMGEAMRGVFTGDTQGIEQRVESQADGIREAARKLCDRLPALHASQKQLAAALPEFAPYATMTTKDVTDCYQDVTDGDSNPPGPPTASIAPSPTAGAAPSDPVAGAE</sequence>
<evidence type="ECO:0008006" key="4">
    <source>
        <dbReference type="Google" id="ProtNLM"/>
    </source>
</evidence>
<feature type="compositionally biased region" description="Low complexity" evidence="1">
    <location>
        <begin position="202"/>
        <end position="216"/>
    </location>
</feature>
<dbReference type="AlphaFoldDB" id="A0A6J4LAD3"/>
<gene>
    <name evidence="3" type="ORF">AVDCRST_MAG71-1407</name>
</gene>
<name>A0A6J4LAD3_9GAMM</name>
<reference evidence="3" key="1">
    <citation type="submission" date="2020-02" db="EMBL/GenBank/DDBJ databases">
        <authorList>
            <person name="Meier V. D."/>
        </authorList>
    </citation>
    <scope>NUCLEOTIDE SEQUENCE</scope>
    <source>
        <strain evidence="3">AVDCRST_MAG71</strain>
    </source>
</reference>
<evidence type="ECO:0000256" key="1">
    <source>
        <dbReference type="SAM" id="MobiDB-lite"/>
    </source>
</evidence>
<dbReference type="EMBL" id="CADCUA010000348">
    <property type="protein sequence ID" value="CAA9323548.1"/>
    <property type="molecule type" value="Genomic_DNA"/>
</dbReference>
<protein>
    <recommendedName>
        <fullName evidence="4">DUF2884 family protein</fullName>
    </recommendedName>
</protein>
<dbReference type="InterPro" id="IPR021307">
    <property type="entry name" value="DUF2884"/>
</dbReference>